<evidence type="ECO:0000313" key="1">
    <source>
        <dbReference type="EMBL" id="SVD48886.1"/>
    </source>
</evidence>
<organism evidence="1">
    <name type="scientific">marine metagenome</name>
    <dbReference type="NCBI Taxonomy" id="408172"/>
    <lineage>
        <taxon>unclassified sequences</taxon>
        <taxon>metagenomes</taxon>
        <taxon>ecological metagenomes</taxon>
    </lineage>
</organism>
<proteinExistence type="predicted"/>
<dbReference type="InterPro" id="IPR013320">
    <property type="entry name" value="ConA-like_dom_sf"/>
</dbReference>
<reference evidence="1" key="1">
    <citation type="submission" date="2018-05" db="EMBL/GenBank/DDBJ databases">
        <authorList>
            <person name="Lanie J.A."/>
            <person name="Ng W.-L."/>
            <person name="Kazmierczak K.M."/>
            <person name="Andrzejewski T.M."/>
            <person name="Davidsen T.M."/>
            <person name="Wayne K.J."/>
            <person name="Tettelin H."/>
            <person name="Glass J.I."/>
            <person name="Rusch D."/>
            <person name="Podicherti R."/>
            <person name="Tsui H.-C.T."/>
            <person name="Winkler M.E."/>
        </authorList>
    </citation>
    <scope>NUCLEOTIDE SEQUENCE</scope>
</reference>
<gene>
    <name evidence="1" type="ORF">METZ01_LOCUS401740</name>
</gene>
<sequence>MFIETAPYNSIHFTGGSWIEFPRIEAMQMASTANDFTLQFWVSGGDATTNEAPALFSMVDSQKNIKLALLRDMGAHNS</sequence>
<dbReference type="EMBL" id="UINC01153914">
    <property type="protein sequence ID" value="SVD48886.1"/>
    <property type="molecule type" value="Genomic_DNA"/>
</dbReference>
<accession>A0A382VQL7</accession>
<dbReference type="AlphaFoldDB" id="A0A382VQL7"/>
<feature type="non-terminal residue" evidence="1">
    <location>
        <position position="78"/>
    </location>
</feature>
<name>A0A382VQL7_9ZZZZ</name>
<dbReference type="SUPFAM" id="SSF49899">
    <property type="entry name" value="Concanavalin A-like lectins/glucanases"/>
    <property type="match status" value="1"/>
</dbReference>
<protein>
    <submittedName>
        <fullName evidence="1">Uncharacterized protein</fullName>
    </submittedName>
</protein>